<reference evidence="8 9" key="1">
    <citation type="submission" date="2024-02" db="EMBL/GenBank/DDBJ databases">
        <authorList>
            <consortium name="ELIXIR-Norway"/>
            <consortium name="Elixir Norway"/>
        </authorList>
    </citation>
    <scope>NUCLEOTIDE SEQUENCE [LARGE SCALE GENOMIC DNA]</scope>
</reference>
<dbReference type="PROSITE" id="PS00860">
    <property type="entry name" value="GTP_CYCLOHYDROL_1_2"/>
    <property type="match status" value="1"/>
</dbReference>
<name>A0ABP0VM24_9BRYO</name>
<dbReference type="SUPFAM" id="SSF55620">
    <property type="entry name" value="Tetrahydrobiopterin biosynthesis enzymes-like"/>
    <property type="match status" value="3"/>
</dbReference>
<evidence type="ECO:0000313" key="9">
    <source>
        <dbReference type="Proteomes" id="UP001497444"/>
    </source>
</evidence>
<protein>
    <recommendedName>
        <fullName evidence="4">GTP cyclohydrolase 1</fullName>
        <ecNumber evidence="3">3.5.4.16</ecNumber>
    </recommendedName>
    <alternativeName>
        <fullName evidence="6">GTP cyclohydrolase I</fullName>
    </alternativeName>
</protein>
<dbReference type="InterPro" id="IPR001474">
    <property type="entry name" value="GTP_CycHdrlase_I"/>
</dbReference>
<dbReference type="InterPro" id="IPR018234">
    <property type="entry name" value="GTP_CycHdrlase_I_CS"/>
</dbReference>
<dbReference type="PANTHER" id="PTHR11109">
    <property type="entry name" value="GTP CYCLOHYDROLASE I"/>
    <property type="match status" value="1"/>
</dbReference>
<dbReference type="Proteomes" id="UP001497444">
    <property type="component" value="Chromosome 1"/>
</dbReference>
<accession>A0ABP0VM24</accession>
<evidence type="ECO:0000256" key="3">
    <source>
        <dbReference type="ARBA" id="ARBA00012715"/>
    </source>
</evidence>
<gene>
    <name evidence="8" type="ORF">CSSPJE1EN1_LOCUS952</name>
</gene>
<dbReference type="InterPro" id="IPR043133">
    <property type="entry name" value="GTP-CH-I_C/QueF"/>
</dbReference>
<comment type="similarity">
    <text evidence="2">Belongs to the GTP cyclohydrolase I family.</text>
</comment>
<keyword evidence="5" id="KW-0378">Hydrolase</keyword>
<dbReference type="InterPro" id="IPR020602">
    <property type="entry name" value="GTP_CycHdrlase_I_dom"/>
</dbReference>
<feature type="domain" description="GTP cyclohydrolase I" evidence="7">
    <location>
        <begin position="38"/>
        <end position="202"/>
    </location>
</feature>
<evidence type="ECO:0000259" key="7">
    <source>
        <dbReference type="Pfam" id="PF01227"/>
    </source>
</evidence>
<keyword evidence="9" id="KW-1185">Reference proteome</keyword>
<organism evidence="8 9">
    <name type="scientific">Sphagnum jensenii</name>
    <dbReference type="NCBI Taxonomy" id="128206"/>
    <lineage>
        <taxon>Eukaryota</taxon>
        <taxon>Viridiplantae</taxon>
        <taxon>Streptophyta</taxon>
        <taxon>Embryophyta</taxon>
        <taxon>Bryophyta</taxon>
        <taxon>Sphagnophytina</taxon>
        <taxon>Sphagnopsida</taxon>
        <taxon>Sphagnales</taxon>
        <taxon>Sphagnaceae</taxon>
        <taxon>Sphagnum</taxon>
    </lineage>
</organism>
<dbReference type="PANTHER" id="PTHR11109:SF7">
    <property type="entry name" value="GTP CYCLOHYDROLASE 1"/>
    <property type="match status" value="1"/>
</dbReference>
<dbReference type="Gene3D" id="1.10.286.10">
    <property type="match status" value="2"/>
</dbReference>
<dbReference type="InterPro" id="IPR043134">
    <property type="entry name" value="GTP-CH-I_N"/>
</dbReference>
<feature type="domain" description="GTP cyclohydrolase I" evidence="7">
    <location>
        <begin position="361"/>
        <end position="479"/>
    </location>
</feature>
<dbReference type="Gene3D" id="3.30.1130.10">
    <property type="match status" value="2"/>
</dbReference>
<evidence type="ECO:0000256" key="5">
    <source>
        <dbReference type="ARBA" id="ARBA00022801"/>
    </source>
</evidence>
<proteinExistence type="inferred from homology"/>
<dbReference type="EMBL" id="OZ020096">
    <property type="protein sequence ID" value="CAK9255474.1"/>
    <property type="molecule type" value="Genomic_DNA"/>
</dbReference>
<comment type="pathway">
    <text evidence="1">Cofactor biosynthesis; 7,8-dihydroneopterin triphosphate biosynthesis; 7,8-dihydroneopterin triphosphate from GTP: step 1/1.</text>
</comment>
<evidence type="ECO:0000313" key="8">
    <source>
        <dbReference type="EMBL" id="CAK9255474.1"/>
    </source>
</evidence>
<evidence type="ECO:0000256" key="6">
    <source>
        <dbReference type="ARBA" id="ARBA00030854"/>
    </source>
</evidence>
<dbReference type="EC" id="3.5.4.16" evidence="3"/>
<evidence type="ECO:0000256" key="2">
    <source>
        <dbReference type="ARBA" id="ARBA00008085"/>
    </source>
</evidence>
<sequence>MDLCTTTRLNEALENGVFGAIHLETWDPIGKMFLVHPSVKVLLRGLGEDVTRDGLLRTPLRVAQAFQSAIKGYQQSAKEIVGGALFAEVGAGGGKGSGGGCGGMVVVRNIEVYALCEGCLLPFRLRCHVAYIPSGERVVGLSKLARVAEMYAKRLQTPLQFVEELAQAFADALKPEPLGVAVLAESWHLQWPGVIEDDVTVNPKEMVGWTPLTVCAGRGQFEDKGGDIFWSELMGILQLEGTNMTKPCAVEVDSQCAEYNISGVDDTAAAAAAVPEMIEAVKDLLRLVGEDPCRTQLYLTPWRFVRWLWTSTRGSRVSVPGLEFELDTKLNGSSWGKVNGGISGLTQLGVILESGEGAAAEVIVGELDLSFCSQCEHHLLPFLGVVHVGYVIGKGGGRLDRLSMQRMVRSYSCRLQVQERLTRQIAEAVGGSVMVVVEANHMCMLSRGVQQHASSTVTYASLGIFASDASARTTFLQLVGKRTSG</sequence>
<dbReference type="Pfam" id="PF01227">
    <property type="entry name" value="GTP_cyclohydroI"/>
    <property type="match status" value="2"/>
</dbReference>
<evidence type="ECO:0000256" key="1">
    <source>
        <dbReference type="ARBA" id="ARBA00005080"/>
    </source>
</evidence>
<evidence type="ECO:0000256" key="4">
    <source>
        <dbReference type="ARBA" id="ARBA00017272"/>
    </source>
</evidence>